<sequence>MLVIYQPTHVLHQLAQNHHQHQRGEADHLLLGAIQFHQEEWAAPLEEEWQPLQQLQPQHKMQQLHHHPLLNLVLSALKFGLDPKFLHLHPMLGLSLKVHYLGPVFRPNLQHHLGPQL</sequence>
<keyword evidence="2" id="KW-1185">Reference proteome</keyword>
<name>A0A444ZIE6_ARAHY</name>
<evidence type="ECO:0000313" key="2">
    <source>
        <dbReference type="Proteomes" id="UP000289738"/>
    </source>
</evidence>
<accession>A0A444ZIE6</accession>
<protein>
    <submittedName>
        <fullName evidence="1">Uncharacterized protein</fullName>
    </submittedName>
</protein>
<organism evidence="1 2">
    <name type="scientific">Arachis hypogaea</name>
    <name type="common">Peanut</name>
    <dbReference type="NCBI Taxonomy" id="3818"/>
    <lineage>
        <taxon>Eukaryota</taxon>
        <taxon>Viridiplantae</taxon>
        <taxon>Streptophyta</taxon>
        <taxon>Embryophyta</taxon>
        <taxon>Tracheophyta</taxon>
        <taxon>Spermatophyta</taxon>
        <taxon>Magnoliopsida</taxon>
        <taxon>eudicotyledons</taxon>
        <taxon>Gunneridae</taxon>
        <taxon>Pentapetalae</taxon>
        <taxon>rosids</taxon>
        <taxon>fabids</taxon>
        <taxon>Fabales</taxon>
        <taxon>Fabaceae</taxon>
        <taxon>Papilionoideae</taxon>
        <taxon>50 kb inversion clade</taxon>
        <taxon>dalbergioids sensu lato</taxon>
        <taxon>Dalbergieae</taxon>
        <taxon>Pterocarpus clade</taxon>
        <taxon>Arachis</taxon>
    </lineage>
</organism>
<gene>
    <name evidence="1" type="ORF">Ahy_B04g070689</name>
</gene>
<dbReference type="EMBL" id="SDMP01000014">
    <property type="protein sequence ID" value="RYR13986.1"/>
    <property type="molecule type" value="Genomic_DNA"/>
</dbReference>
<proteinExistence type="predicted"/>
<reference evidence="1 2" key="1">
    <citation type="submission" date="2019-01" db="EMBL/GenBank/DDBJ databases">
        <title>Sequencing of cultivated peanut Arachis hypogaea provides insights into genome evolution and oil improvement.</title>
        <authorList>
            <person name="Chen X."/>
        </authorList>
    </citation>
    <scope>NUCLEOTIDE SEQUENCE [LARGE SCALE GENOMIC DNA]</scope>
    <source>
        <strain evidence="2">cv. Fuhuasheng</strain>
        <tissue evidence="1">Leaves</tissue>
    </source>
</reference>
<comment type="caution">
    <text evidence="1">The sequence shown here is derived from an EMBL/GenBank/DDBJ whole genome shotgun (WGS) entry which is preliminary data.</text>
</comment>
<dbReference type="Proteomes" id="UP000289738">
    <property type="component" value="Chromosome B04"/>
</dbReference>
<dbReference type="AlphaFoldDB" id="A0A444ZIE6"/>
<evidence type="ECO:0000313" key="1">
    <source>
        <dbReference type="EMBL" id="RYR13986.1"/>
    </source>
</evidence>